<evidence type="ECO:0000313" key="2">
    <source>
        <dbReference type="Proteomes" id="UP001152888"/>
    </source>
</evidence>
<feature type="non-terminal residue" evidence="1">
    <location>
        <position position="227"/>
    </location>
</feature>
<dbReference type="Gene3D" id="3.60.10.10">
    <property type="entry name" value="Endonuclease/exonuclease/phosphatase"/>
    <property type="match status" value="1"/>
</dbReference>
<dbReference type="InterPro" id="IPR036691">
    <property type="entry name" value="Endo/exonu/phosph_ase_sf"/>
</dbReference>
<reference evidence="1" key="1">
    <citation type="submission" date="2022-03" db="EMBL/GenBank/DDBJ databases">
        <authorList>
            <person name="Sayadi A."/>
        </authorList>
    </citation>
    <scope>NUCLEOTIDE SEQUENCE</scope>
</reference>
<protein>
    <submittedName>
        <fullName evidence="1">Uncharacterized protein</fullName>
    </submittedName>
</protein>
<gene>
    <name evidence="1" type="ORF">ACAOBT_LOCUS33040</name>
</gene>
<accession>A0A9P0MHT4</accession>
<name>A0A9P0MHT4_ACAOB</name>
<keyword evidence="2" id="KW-1185">Reference proteome</keyword>
<sequence>RYEAYTKSTFNYLHPAPVLHQTQHHQPLLKRTEIHALTASLEFCHRWHIDGIGIAGHRSAVHGAHEQQEVLVIRSWINVEYTRLLLHANLIPAPAQQSTVVHLRDRFVVCVTPCLFRLNLALGDVVGFRGVIELPYELDVRWVGLQLARDADSFVASYSEDLRLTGSAGFHEFSTLVQNNNLEIVGISETWLSKDISNDHIRMNGYNCYRCDRDGRGGGVAIFVNSH</sequence>
<proteinExistence type="predicted"/>
<dbReference type="Proteomes" id="UP001152888">
    <property type="component" value="Unassembled WGS sequence"/>
</dbReference>
<dbReference type="AlphaFoldDB" id="A0A9P0MHT4"/>
<evidence type="ECO:0000313" key="1">
    <source>
        <dbReference type="EMBL" id="CAH2012833.1"/>
    </source>
</evidence>
<dbReference type="OrthoDB" id="6781885at2759"/>
<organism evidence="1 2">
    <name type="scientific">Acanthoscelides obtectus</name>
    <name type="common">Bean weevil</name>
    <name type="synonym">Bruchus obtectus</name>
    <dbReference type="NCBI Taxonomy" id="200917"/>
    <lineage>
        <taxon>Eukaryota</taxon>
        <taxon>Metazoa</taxon>
        <taxon>Ecdysozoa</taxon>
        <taxon>Arthropoda</taxon>
        <taxon>Hexapoda</taxon>
        <taxon>Insecta</taxon>
        <taxon>Pterygota</taxon>
        <taxon>Neoptera</taxon>
        <taxon>Endopterygota</taxon>
        <taxon>Coleoptera</taxon>
        <taxon>Polyphaga</taxon>
        <taxon>Cucujiformia</taxon>
        <taxon>Chrysomeloidea</taxon>
        <taxon>Chrysomelidae</taxon>
        <taxon>Bruchinae</taxon>
        <taxon>Bruchini</taxon>
        <taxon>Acanthoscelides</taxon>
    </lineage>
</organism>
<comment type="caution">
    <text evidence="1">The sequence shown here is derived from an EMBL/GenBank/DDBJ whole genome shotgun (WGS) entry which is preliminary data.</text>
</comment>
<dbReference type="EMBL" id="CAKOFQ010008224">
    <property type="protein sequence ID" value="CAH2012833.1"/>
    <property type="molecule type" value="Genomic_DNA"/>
</dbReference>